<dbReference type="AlphaFoldDB" id="A0A5E4RFZ5"/>
<dbReference type="Proteomes" id="UP000384354">
    <property type="component" value="Unassembled WGS sequence"/>
</dbReference>
<reference evidence="1 2" key="1">
    <citation type="submission" date="2019-08" db="EMBL/GenBank/DDBJ databases">
        <authorList>
            <person name="Peeters C."/>
        </authorList>
    </citation>
    <scope>NUCLEOTIDE SEQUENCE [LARGE SCALE GENOMIC DNA]</scope>
    <source>
        <strain evidence="1 2">LMG 31106</strain>
    </source>
</reference>
<evidence type="ECO:0000313" key="1">
    <source>
        <dbReference type="EMBL" id="VVD62105.1"/>
    </source>
</evidence>
<sequence length="255" mass="27699">MAKVKQLTVPAHEQAKHIAGLPDWWPLTTAQVGFVLDRSVDQLEDDRRTGAGPVWFRLGNGKNGSVRYKLGKLREFIENQTDYDTTHNARMAAMPKAPDDIAAKLMFDGLKTSGERLEDLAGMTATAVPLSSVVTVLGEQGRYVVQNARDALRHGLPDLRSRKVGGVRHVPLDPMLGWLNGLDGLATGEPEPAAPVSPLRAQRLGYVGRAHVELLDEALAAWQDADQAREAAELRAIIDAENADPLPGRTGPRTP</sequence>
<proteinExistence type="predicted"/>
<gene>
    <name evidence="1" type="ORF">PCE31106_00150</name>
</gene>
<evidence type="ECO:0000313" key="2">
    <source>
        <dbReference type="Proteomes" id="UP000384354"/>
    </source>
</evidence>
<dbReference type="EMBL" id="CABPSL010000001">
    <property type="protein sequence ID" value="VVD62105.1"/>
    <property type="molecule type" value="Genomic_DNA"/>
</dbReference>
<organism evidence="1 2">
    <name type="scientific">Pandoraea cepalis</name>
    <dbReference type="NCBI Taxonomy" id="2508294"/>
    <lineage>
        <taxon>Bacteria</taxon>
        <taxon>Pseudomonadati</taxon>
        <taxon>Pseudomonadota</taxon>
        <taxon>Betaproteobacteria</taxon>
        <taxon>Burkholderiales</taxon>
        <taxon>Burkholderiaceae</taxon>
        <taxon>Pandoraea</taxon>
    </lineage>
</organism>
<protein>
    <submittedName>
        <fullName evidence="1">Uncharacterized protein</fullName>
    </submittedName>
</protein>
<name>A0A5E4RFZ5_9BURK</name>
<accession>A0A5E4RFZ5</accession>